<dbReference type="Proteomes" id="UP000765509">
    <property type="component" value="Unassembled WGS sequence"/>
</dbReference>
<dbReference type="EMBL" id="AVOT02005029">
    <property type="protein sequence ID" value="MBW0478032.1"/>
    <property type="molecule type" value="Genomic_DNA"/>
</dbReference>
<gene>
    <name evidence="1" type="ORF">O181_017747</name>
</gene>
<proteinExistence type="predicted"/>
<name>A0A9Q3GSV1_9BASI</name>
<accession>A0A9Q3GSV1</accession>
<keyword evidence="2" id="KW-1185">Reference proteome</keyword>
<comment type="caution">
    <text evidence="1">The sequence shown here is derived from an EMBL/GenBank/DDBJ whole genome shotgun (WGS) entry which is preliminary data.</text>
</comment>
<organism evidence="1 2">
    <name type="scientific">Austropuccinia psidii MF-1</name>
    <dbReference type="NCBI Taxonomy" id="1389203"/>
    <lineage>
        <taxon>Eukaryota</taxon>
        <taxon>Fungi</taxon>
        <taxon>Dikarya</taxon>
        <taxon>Basidiomycota</taxon>
        <taxon>Pucciniomycotina</taxon>
        <taxon>Pucciniomycetes</taxon>
        <taxon>Pucciniales</taxon>
        <taxon>Sphaerophragmiaceae</taxon>
        <taxon>Austropuccinia</taxon>
    </lineage>
</organism>
<dbReference type="AlphaFoldDB" id="A0A9Q3GSV1"/>
<reference evidence="1" key="1">
    <citation type="submission" date="2021-03" db="EMBL/GenBank/DDBJ databases">
        <title>Draft genome sequence of rust myrtle Austropuccinia psidii MF-1, a brazilian biotype.</title>
        <authorList>
            <person name="Quecine M.C."/>
            <person name="Pachon D.M.R."/>
            <person name="Bonatelli M.L."/>
            <person name="Correr F.H."/>
            <person name="Franceschini L.M."/>
            <person name="Leite T.F."/>
            <person name="Margarido G.R.A."/>
            <person name="Almeida C.A."/>
            <person name="Ferrarezi J.A."/>
            <person name="Labate C.A."/>
        </authorList>
    </citation>
    <scope>NUCLEOTIDE SEQUENCE</scope>
    <source>
        <strain evidence="1">MF-1</strain>
    </source>
</reference>
<sequence>MNEVNALMGWRSNQQIRQRPKKPIISDFEKIPKRIPIDFYRPEWFNQKNHSKKQIVSDLSEVAFVHIRDLPRGPKQLCDWAFNQKYWHSIIKVYKIEPDSPDSSDRYSVASSIGDESVDLNAEHDVDNNFLKKEIIKNEKREV</sequence>
<evidence type="ECO:0000313" key="2">
    <source>
        <dbReference type="Proteomes" id="UP000765509"/>
    </source>
</evidence>
<evidence type="ECO:0000313" key="1">
    <source>
        <dbReference type="EMBL" id="MBW0478032.1"/>
    </source>
</evidence>
<protein>
    <submittedName>
        <fullName evidence="1">Uncharacterized protein</fullName>
    </submittedName>
</protein>